<dbReference type="EMBL" id="BSXT01005655">
    <property type="protein sequence ID" value="GMF61105.1"/>
    <property type="molecule type" value="Genomic_DNA"/>
</dbReference>
<dbReference type="OrthoDB" id="104598at2759"/>
<comment type="subcellular location">
    <subcellularLocation>
        <location evidence="2">Nucleus</location>
    </subcellularLocation>
</comment>
<evidence type="ECO:0000256" key="3">
    <source>
        <dbReference type="ARBA" id="ARBA00006958"/>
    </source>
</evidence>
<feature type="domain" description="DDE Tnp4" evidence="8">
    <location>
        <begin position="1"/>
        <end position="123"/>
    </location>
</feature>
<dbReference type="GO" id="GO:0016787">
    <property type="term" value="F:hydrolase activity"/>
    <property type="evidence" value="ECO:0007669"/>
    <property type="project" value="UniProtKB-KW"/>
</dbReference>
<evidence type="ECO:0000313" key="10">
    <source>
        <dbReference type="Proteomes" id="UP001165121"/>
    </source>
</evidence>
<protein>
    <submittedName>
        <fullName evidence="9">Unnamed protein product</fullName>
    </submittedName>
</protein>
<keyword evidence="6" id="KW-0378">Hydrolase</keyword>
<dbReference type="GO" id="GO:0004518">
    <property type="term" value="F:nuclease activity"/>
    <property type="evidence" value="ECO:0007669"/>
    <property type="project" value="UniProtKB-KW"/>
</dbReference>
<evidence type="ECO:0000256" key="4">
    <source>
        <dbReference type="ARBA" id="ARBA00022722"/>
    </source>
</evidence>
<evidence type="ECO:0000313" key="9">
    <source>
        <dbReference type="EMBL" id="GMF61105.1"/>
    </source>
</evidence>
<dbReference type="GO" id="GO:0005634">
    <property type="term" value="C:nucleus"/>
    <property type="evidence" value="ECO:0007669"/>
    <property type="project" value="UniProtKB-SubCell"/>
</dbReference>
<dbReference type="InterPro" id="IPR045249">
    <property type="entry name" value="HARBI1-like"/>
</dbReference>
<evidence type="ECO:0000256" key="5">
    <source>
        <dbReference type="ARBA" id="ARBA00022723"/>
    </source>
</evidence>
<name>A0A9W7D5M8_9STRA</name>
<dbReference type="AlphaFoldDB" id="A0A9W7D5M8"/>
<comment type="caution">
    <text evidence="9">The sequence shown here is derived from an EMBL/GenBank/DDBJ whole genome shotgun (WGS) entry which is preliminary data.</text>
</comment>
<comment type="cofactor">
    <cofactor evidence="1">
        <name>a divalent metal cation</name>
        <dbReference type="ChEBI" id="CHEBI:60240"/>
    </cofactor>
</comment>
<evidence type="ECO:0000256" key="2">
    <source>
        <dbReference type="ARBA" id="ARBA00004123"/>
    </source>
</evidence>
<gene>
    <name evidence="9" type="ORF">Pfra01_002659600</name>
</gene>
<evidence type="ECO:0000256" key="7">
    <source>
        <dbReference type="ARBA" id="ARBA00023242"/>
    </source>
</evidence>
<dbReference type="PANTHER" id="PTHR22930:SF286">
    <property type="entry name" value="NUCLEASE HARBI1"/>
    <property type="match status" value="1"/>
</dbReference>
<proteinExistence type="inferred from homology"/>
<dbReference type="GO" id="GO:0046872">
    <property type="term" value="F:metal ion binding"/>
    <property type="evidence" value="ECO:0007669"/>
    <property type="project" value="UniProtKB-KW"/>
</dbReference>
<evidence type="ECO:0000256" key="6">
    <source>
        <dbReference type="ARBA" id="ARBA00022801"/>
    </source>
</evidence>
<comment type="similarity">
    <text evidence="3">Belongs to the HARBI1 family.</text>
</comment>
<dbReference type="Pfam" id="PF13359">
    <property type="entry name" value="DDE_Tnp_4"/>
    <property type="match status" value="1"/>
</dbReference>
<evidence type="ECO:0000256" key="1">
    <source>
        <dbReference type="ARBA" id="ARBA00001968"/>
    </source>
</evidence>
<reference evidence="9" key="1">
    <citation type="submission" date="2023-04" db="EMBL/GenBank/DDBJ databases">
        <title>Phytophthora fragariaefolia NBRC 109709.</title>
        <authorList>
            <person name="Ichikawa N."/>
            <person name="Sato H."/>
            <person name="Tonouchi N."/>
        </authorList>
    </citation>
    <scope>NUCLEOTIDE SEQUENCE</scope>
    <source>
        <strain evidence="9">NBRC 109709</strain>
    </source>
</reference>
<keyword evidence="10" id="KW-1185">Reference proteome</keyword>
<dbReference type="InterPro" id="IPR027806">
    <property type="entry name" value="HARBI1_dom"/>
</dbReference>
<accession>A0A9W7D5M8</accession>
<keyword evidence="4" id="KW-0540">Nuclease</keyword>
<dbReference type="PANTHER" id="PTHR22930">
    <property type="match status" value="1"/>
</dbReference>
<sequence length="175" mass="20245">MQAVVDHRTMFRSYCIRAGSMNDQSLWKQSGLRNNVSIPAGMHLLGDAGYKMFRHLLTPFEEEEAAKNTKKRRYNYKHSQTRITVERSFGILKNHYRILLGKIQQKTPKNVTRVIVSCLVLHNLMIELRDTYRVVGSDPNCAQYSVLTSLDVEDHLSHEQGLMKQAEIMEYLSCL</sequence>
<keyword evidence="7" id="KW-0539">Nucleus</keyword>
<keyword evidence="5" id="KW-0479">Metal-binding</keyword>
<dbReference type="Proteomes" id="UP001165121">
    <property type="component" value="Unassembled WGS sequence"/>
</dbReference>
<evidence type="ECO:0000259" key="8">
    <source>
        <dbReference type="Pfam" id="PF13359"/>
    </source>
</evidence>
<organism evidence="9 10">
    <name type="scientific">Phytophthora fragariaefolia</name>
    <dbReference type="NCBI Taxonomy" id="1490495"/>
    <lineage>
        <taxon>Eukaryota</taxon>
        <taxon>Sar</taxon>
        <taxon>Stramenopiles</taxon>
        <taxon>Oomycota</taxon>
        <taxon>Peronosporomycetes</taxon>
        <taxon>Peronosporales</taxon>
        <taxon>Peronosporaceae</taxon>
        <taxon>Phytophthora</taxon>
    </lineage>
</organism>